<dbReference type="InterPro" id="IPR046342">
    <property type="entry name" value="CBS_dom_sf"/>
</dbReference>
<feature type="domain" description="CBS" evidence="3">
    <location>
        <begin position="162"/>
        <end position="220"/>
    </location>
</feature>
<dbReference type="CDD" id="cd04587">
    <property type="entry name" value="CBS_pair_CAP-ED_NT_Pol-beta-like_DUF294_assoc"/>
    <property type="match status" value="1"/>
</dbReference>
<keyword evidence="1 2" id="KW-0129">CBS domain</keyword>
<keyword evidence="5" id="KW-1185">Reference proteome</keyword>
<dbReference type="Proteomes" id="UP000218765">
    <property type="component" value="Chromosome"/>
</dbReference>
<dbReference type="EMBL" id="AP018052">
    <property type="protein sequence ID" value="BAZ94743.1"/>
    <property type="molecule type" value="Genomic_DNA"/>
</dbReference>
<name>A0A1Z4VTC5_9GAMM</name>
<dbReference type="SUPFAM" id="SSF54631">
    <property type="entry name" value="CBS-domain pair"/>
    <property type="match status" value="1"/>
</dbReference>
<organism evidence="4 5">
    <name type="scientific">Thiohalobacter thiocyanaticus</name>
    <dbReference type="NCBI Taxonomy" id="585455"/>
    <lineage>
        <taxon>Bacteria</taxon>
        <taxon>Pseudomonadati</taxon>
        <taxon>Pseudomonadota</taxon>
        <taxon>Gammaproteobacteria</taxon>
        <taxon>Thiohalobacterales</taxon>
        <taxon>Thiohalobacteraceae</taxon>
        <taxon>Thiohalobacter</taxon>
    </lineage>
</organism>
<dbReference type="InterPro" id="IPR005105">
    <property type="entry name" value="GlnD_Uridyltrans_N"/>
</dbReference>
<dbReference type="Gene3D" id="3.10.580.10">
    <property type="entry name" value="CBS-domain"/>
    <property type="match status" value="1"/>
</dbReference>
<dbReference type="PROSITE" id="PS51371">
    <property type="entry name" value="CBS"/>
    <property type="match status" value="2"/>
</dbReference>
<evidence type="ECO:0000313" key="5">
    <source>
        <dbReference type="Proteomes" id="UP000218765"/>
    </source>
</evidence>
<proteinExistence type="predicted"/>
<evidence type="ECO:0000256" key="2">
    <source>
        <dbReference type="PROSITE-ProRule" id="PRU00703"/>
    </source>
</evidence>
<dbReference type="PANTHER" id="PTHR43080">
    <property type="entry name" value="CBS DOMAIN-CONTAINING PROTEIN CBSX3, MITOCHONDRIAL"/>
    <property type="match status" value="1"/>
</dbReference>
<dbReference type="AlphaFoldDB" id="A0A1Z4VTC5"/>
<evidence type="ECO:0000259" key="3">
    <source>
        <dbReference type="PROSITE" id="PS51371"/>
    </source>
</evidence>
<dbReference type="Pfam" id="PF03445">
    <property type="entry name" value="DUF294"/>
    <property type="match status" value="1"/>
</dbReference>
<dbReference type="CDD" id="cd05401">
    <property type="entry name" value="NT_GlnE_GlnD_like"/>
    <property type="match status" value="1"/>
</dbReference>
<evidence type="ECO:0000313" key="4">
    <source>
        <dbReference type="EMBL" id="BAZ94743.1"/>
    </source>
</evidence>
<dbReference type="InterPro" id="IPR051257">
    <property type="entry name" value="Diverse_CBS-Domain"/>
</dbReference>
<reference evidence="4 5" key="1">
    <citation type="submission" date="2017-05" db="EMBL/GenBank/DDBJ databases">
        <title>Thiocyanate degradation by Thiohalobacter thiocyanaticus FOKN1.</title>
        <authorList>
            <person name="Oshiki M."/>
            <person name="Fukushima T."/>
            <person name="Kawano S."/>
            <person name="Nakagawa J."/>
        </authorList>
    </citation>
    <scope>NUCLEOTIDE SEQUENCE [LARGE SCALE GENOMIC DNA]</scope>
    <source>
        <strain evidence="4 5">FOKN1</strain>
    </source>
</reference>
<dbReference type="InterPro" id="IPR018821">
    <property type="entry name" value="DUF294_put_nucleoTrafse_sb-bd"/>
</dbReference>
<evidence type="ECO:0000256" key="1">
    <source>
        <dbReference type="ARBA" id="ARBA00023122"/>
    </source>
</evidence>
<dbReference type="Pfam" id="PF00571">
    <property type="entry name" value="CBS"/>
    <property type="match status" value="2"/>
</dbReference>
<sequence>MRSGAVELRDSDGTLSDKLGEGDLYAGLCEADSAGTGVTVEDSLLYLLDCRALASLREASPAFDRQFAADRAERLHRASAPRAAAGLDVLSVKAADLLHREPVTLDGDMNIRQAAQLMSAQRVSSVLITEGEGLVGLITDSDLRHRCLARGLGADSPARSIMTPDPVTLDGEEVLAEALLRMTRLQVHHLPVLIRGRLAGMLTLSDLARHQGGSPVLLATDIQRAADIETLTAISRRLPELQLQLDNANTRAAHIGAAIASITDALTRRLLELAESRLGSAPVPYVWAAGGSQGRQEQTVHSDQDHALIIADELNAPDREYFTELARFVSDGLNACGFPYCPGNAMASNPQWRQPLQVWGDCFTGWIERPQPQALMHASIFFDLRAVHGEAALLHTLQEQVLAQTRANRIFIAHLTAAALQHRPPLGFFRNFVLIHDGEHDATLDLKRRGLLPIVDLARVYALSEGIGAVNTRERLKAAMAAGALGRDLGGSLLDALEFIAGLRIHHQSDCLRAGRAPDNYLPPDTLSALERSHLKDAFRLIQSLQATLGNRYQAGRFG</sequence>
<dbReference type="KEGG" id="ttc:FOKN1_2369"/>
<accession>A0A1Z4VTC5</accession>
<dbReference type="RefSeq" id="WP_231971505.1">
    <property type="nucleotide sequence ID" value="NZ_AP018052.1"/>
</dbReference>
<protein>
    <submittedName>
        <fullName evidence="4">Cyclic nucleotide-binding protein</fullName>
    </submittedName>
</protein>
<feature type="domain" description="CBS" evidence="3">
    <location>
        <begin position="98"/>
        <end position="156"/>
    </location>
</feature>
<dbReference type="Pfam" id="PF10335">
    <property type="entry name" value="DUF294_C"/>
    <property type="match status" value="1"/>
</dbReference>
<gene>
    <name evidence="4" type="ORF">FOKN1_2369</name>
</gene>
<dbReference type="PANTHER" id="PTHR43080:SF2">
    <property type="entry name" value="CBS DOMAIN-CONTAINING PROTEIN"/>
    <property type="match status" value="1"/>
</dbReference>
<dbReference type="GO" id="GO:0008773">
    <property type="term" value="F:[protein-PII] uridylyltransferase activity"/>
    <property type="evidence" value="ECO:0007669"/>
    <property type="project" value="InterPro"/>
</dbReference>
<dbReference type="SMART" id="SM00116">
    <property type="entry name" value="CBS"/>
    <property type="match status" value="2"/>
</dbReference>
<dbReference type="InterPro" id="IPR000644">
    <property type="entry name" value="CBS_dom"/>
</dbReference>